<dbReference type="Proteomes" id="UP000023755">
    <property type="component" value="Chromosome"/>
</dbReference>
<keyword evidence="1" id="KW-0677">Repeat</keyword>
<gene>
    <name evidence="4" type="ORF">NHE_0019</name>
</gene>
<dbReference type="KEGG" id="nhm:NHE_0019"/>
<feature type="repeat" description="ANK" evidence="3">
    <location>
        <begin position="77"/>
        <end position="109"/>
    </location>
</feature>
<dbReference type="RefSeq" id="WP_051579473.1">
    <property type="nucleotide sequence ID" value="NZ_CP007481.1"/>
</dbReference>
<proteinExistence type="predicted"/>
<accession>X5HIY1</accession>
<dbReference type="PANTHER" id="PTHR24178">
    <property type="entry name" value="MOLTING PROTEIN MLT-4"/>
    <property type="match status" value="1"/>
</dbReference>
<feature type="repeat" description="ANK" evidence="3">
    <location>
        <begin position="43"/>
        <end position="75"/>
    </location>
</feature>
<protein>
    <submittedName>
        <fullName evidence="4">Ankyrin repeat family protein</fullName>
    </submittedName>
</protein>
<keyword evidence="5" id="KW-1185">Reference proteome</keyword>
<evidence type="ECO:0000256" key="1">
    <source>
        <dbReference type="ARBA" id="ARBA00022737"/>
    </source>
</evidence>
<dbReference type="EMBL" id="CP007481">
    <property type="protein sequence ID" value="AHX10994.1"/>
    <property type="molecule type" value="Genomic_DNA"/>
</dbReference>
<organism evidence="4 5">
    <name type="scientific">Neorickettsia helminthoeca str. Oregon</name>
    <dbReference type="NCBI Taxonomy" id="1286528"/>
    <lineage>
        <taxon>Bacteria</taxon>
        <taxon>Pseudomonadati</taxon>
        <taxon>Pseudomonadota</taxon>
        <taxon>Alphaproteobacteria</taxon>
        <taxon>Rickettsiales</taxon>
        <taxon>Anaplasmataceae</taxon>
        <taxon>Neorickettsia</taxon>
    </lineage>
</organism>
<dbReference type="InterPro" id="IPR036770">
    <property type="entry name" value="Ankyrin_rpt-contain_sf"/>
</dbReference>
<dbReference type="OrthoDB" id="7165448at2"/>
<dbReference type="HOGENOM" id="CLU_1336330_0_0_5"/>
<evidence type="ECO:0000256" key="2">
    <source>
        <dbReference type="ARBA" id="ARBA00023043"/>
    </source>
</evidence>
<dbReference type="Gene3D" id="1.25.40.20">
    <property type="entry name" value="Ankyrin repeat-containing domain"/>
    <property type="match status" value="1"/>
</dbReference>
<dbReference type="STRING" id="1286528.NHE_0019"/>
<sequence length="205" mass="22401">MKLTNTCSFDELKESVLEQNTELFSDLLDSSEVTDIFKMTDIQGETILHIACGAGNVKAVISALEYDADLNAKNKVDSDTPLHIAARNDNLVILMHLLNSGASVIEKNAKGNTPLHEAVLFNAKRKVLNKMVECCITTKGRGIACDMLNNDGKTPLDLALESLNVGAIEALAPLKDILKVKVERLSPQTLYLSSVEGQRVHLRSR</sequence>
<dbReference type="SMART" id="SM00248">
    <property type="entry name" value="ANK"/>
    <property type="match status" value="4"/>
</dbReference>
<name>X5HIY1_9RICK</name>
<evidence type="ECO:0000313" key="5">
    <source>
        <dbReference type="Proteomes" id="UP000023755"/>
    </source>
</evidence>
<dbReference type="InterPro" id="IPR002110">
    <property type="entry name" value="Ankyrin_rpt"/>
</dbReference>
<dbReference type="SUPFAM" id="SSF48403">
    <property type="entry name" value="Ankyrin repeat"/>
    <property type="match status" value="1"/>
</dbReference>
<evidence type="ECO:0000256" key="3">
    <source>
        <dbReference type="PROSITE-ProRule" id="PRU00023"/>
    </source>
</evidence>
<dbReference type="AlphaFoldDB" id="X5HIY1"/>
<evidence type="ECO:0000313" key="4">
    <source>
        <dbReference type="EMBL" id="AHX10994.1"/>
    </source>
</evidence>
<reference evidence="4 5" key="1">
    <citation type="submission" date="2014-03" db="EMBL/GenBank/DDBJ databases">
        <title>Sequencing and Comparison of Genomes and Transcriptome Profiles of Human Ehrlichiosis Agents.</title>
        <authorList>
            <person name="Lin M."/>
            <person name="Daugherty S.C."/>
            <person name="Nagaraj S."/>
            <person name="Cheng Z."/>
            <person name="Xiong Q."/>
            <person name="Lin F.-Y."/>
            <person name="Sengamalay N."/>
            <person name="Ott S."/>
            <person name="Godinez A."/>
            <person name="Tallon L.J."/>
            <person name="Sadzewicz L."/>
            <person name="Fraser C.M."/>
            <person name="Dunning Hotopp J.C."/>
            <person name="Rikihisa Y."/>
        </authorList>
    </citation>
    <scope>NUCLEOTIDE SEQUENCE [LARGE SCALE GENOMIC DNA]</scope>
    <source>
        <strain evidence="4 5">Oregon</strain>
    </source>
</reference>
<dbReference type="PROSITE" id="PS50297">
    <property type="entry name" value="ANK_REP_REGION"/>
    <property type="match status" value="2"/>
</dbReference>
<dbReference type="Pfam" id="PF12796">
    <property type="entry name" value="Ank_2"/>
    <property type="match status" value="1"/>
</dbReference>
<dbReference type="PROSITE" id="PS50088">
    <property type="entry name" value="ANK_REPEAT"/>
    <property type="match status" value="2"/>
</dbReference>
<keyword evidence="2 3" id="KW-0040">ANK repeat</keyword>